<sequence length="74" mass="7876">MKLEQASTLNAPKRRLTNTDIDAHSASKVPQPPPVGSSIYYSITISETSKHVVAPPLAKLGQPSMALQLPPNKG</sequence>
<name>A0ABR2ADL6_9ROSI</name>
<comment type="caution">
    <text evidence="1">The sequence shown here is derived from an EMBL/GenBank/DDBJ whole genome shotgun (WGS) entry which is preliminary data.</text>
</comment>
<reference evidence="1 2" key="1">
    <citation type="journal article" date="2024" name="G3 (Bethesda)">
        <title>Genome assembly of Hibiscus sabdariffa L. provides insights into metabolisms of medicinal natural products.</title>
        <authorList>
            <person name="Kim T."/>
        </authorList>
    </citation>
    <scope>NUCLEOTIDE SEQUENCE [LARGE SCALE GENOMIC DNA]</scope>
    <source>
        <strain evidence="1">TK-2024</strain>
        <tissue evidence="1">Old leaves</tissue>
    </source>
</reference>
<protein>
    <submittedName>
        <fullName evidence="1">Uncharacterized protein</fullName>
    </submittedName>
</protein>
<evidence type="ECO:0000313" key="1">
    <source>
        <dbReference type="EMBL" id="KAK8490755.1"/>
    </source>
</evidence>
<dbReference type="Proteomes" id="UP001472677">
    <property type="component" value="Unassembled WGS sequence"/>
</dbReference>
<evidence type="ECO:0000313" key="2">
    <source>
        <dbReference type="Proteomes" id="UP001472677"/>
    </source>
</evidence>
<proteinExistence type="predicted"/>
<dbReference type="EMBL" id="JBBPBM010000838">
    <property type="protein sequence ID" value="KAK8490755.1"/>
    <property type="molecule type" value="Genomic_DNA"/>
</dbReference>
<accession>A0ABR2ADL6</accession>
<organism evidence="1 2">
    <name type="scientific">Hibiscus sabdariffa</name>
    <name type="common">roselle</name>
    <dbReference type="NCBI Taxonomy" id="183260"/>
    <lineage>
        <taxon>Eukaryota</taxon>
        <taxon>Viridiplantae</taxon>
        <taxon>Streptophyta</taxon>
        <taxon>Embryophyta</taxon>
        <taxon>Tracheophyta</taxon>
        <taxon>Spermatophyta</taxon>
        <taxon>Magnoliopsida</taxon>
        <taxon>eudicotyledons</taxon>
        <taxon>Gunneridae</taxon>
        <taxon>Pentapetalae</taxon>
        <taxon>rosids</taxon>
        <taxon>malvids</taxon>
        <taxon>Malvales</taxon>
        <taxon>Malvaceae</taxon>
        <taxon>Malvoideae</taxon>
        <taxon>Hibiscus</taxon>
    </lineage>
</organism>
<keyword evidence="2" id="KW-1185">Reference proteome</keyword>
<gene>
    <name evidence="1" type="ORF">V6N12_009303</name>
</gene>